<comment type="caution">
    <text evidence="3">The sequence shown here is derived from an EMBL/GenBank/DDBJ whole genome shotgun (WGS) entry which is preliminary data.</text>
</comment>
<feature type="chain" id="PRO_5046279115" evidence="2">
    <location>
        <begin position="28"/>
        <end position="393"/>
    </location>
</feature>
<keyword evidence="2" id="KW-0732">Signal</keyword>
<organism evidence="3 4">
    <name type="scientific">Spartinivicinus poritis</name>
    <dbReference type="NCBI Taxonomy" id="2994640"/>
    <lineage>
        <taxon>Bacteria</taxon>
        <taxon>Pseudomonadati</taxon>
        <taxon>Pseudomonadota</taxon>
        <taxon>Gammaproteobacteria</taxon>
        <taxon>Oceanospirillales</taxon>
        <taxon>Zooshikellaceae</taxon>
        <taxon>Spartinivicinus</taxon>
    </lineage>
</organism>
<feature type="compositionally biased region" description="Polar residues" evidence="1">
    <location>
        <begin position="32"/>
        <end position="50"/>
    </location>
</feature>
<evidence type="ECO:0000256" key="2">
    <source>
        <dbReference type="SAM" id="SignalP"/>
    </source>
</evidence>
<dbReference type="InterPro" id="IPR022529">
    <property type="entry name" value="DUF3530"/>
</dbReference>
<dbReference type="PROSITE" id="PS51257">
    <property type="entry name" value="PROKAR_LIPOPROTEIN"/>
    <property type="match status" value="1"/>
</dbReference>
<accession>A0ABT5UCP3</accession>
<feature type="region of interest" description="Disordered" evidence="1">
    <location>
        <begin position="32"/>
        <end position="68"/>
    </location>
</feature>
<dbReference type="EMBL" id="JAPMOU010000018">
    <property type="protein sequence ID" value="MDE1463213.1"/>
    <property type="molecule type" value="Genomic_DNA"/>
</dbReference>
<dbReference type="RefSeq" id="WP_274689555.1">
    <property type="nucleotide sequence ID" value="NZ_JAPMOU010000018.1"/>
</dbReference>
<name>A0ABT5UCP3_9GAMM</name>
<feature type="signal peptide" evidence="2">
    <location>
        <begin position="1"/>
        <end position="27"/>
    </location>
</feature>
<feature type="region of interest" description="Disordered" evidence="1">
    <location>
        <begin position="175"/>
        <end position="245"/>
    </location>
</feature>
<keyword evidence="4" id="KW-1185">Reference proteome</keyword>
<dbReference type="Proteomes" id="UP001528823">
    <property type="component" value="Unassembled WGS sequence"/>
</dbReference>
<reference evidence="3 4" key="1">
    <citation type="submission" date="2022-11" db="EMBL/GenBank/DDBJ databases">
        <title>Spartinivicinus poritis sp. nov., isolated from scleractinian coral Porites lutea.</title>
        <authorList>
            <person name="Zhang G."/>
            <person name="Cai L."/>
            <person name="Wei Q."/>
        </authorList>
    </citation>
    <scope>NUCLEOTIDE SEQUENCE [LARGE SCALE GENOMIC DNA]</scope>
    <source>
        <strain evidence="3 4">A2-2</strain>
    </source>
</reference>
<evidence type="ECO:0000256" key="1">
    <source>
        <dbReference type="SAM" id="MobiDB-lite"/>
    </source>
</evidence>
<sequence length="393" mass="43789">MFRKTFWKTGFVSLGLFVGCISHFCLAQQQTEEPTENQAEPATNSKPTEQSSSSDSSPSKTITRSNLPATEQTLVQLLTEHLPENELLMLPKEKAGETFLAAYLQENTGSPKGGILLIPAEGQHVNWPKTILPLRKELPNAGWHTLAIMPVESKPPPPPERTFFPKGIITLASGQQTVEAATSSDTEKSSEETKQEESTSTDKKETDQTADSEQKTGQPEKSKPEETKAESQASEKTEPPLYDPIKDMYSRINQGLGHLAKQGLLFQVIVGQREGAHWALAYLAEQKPENVHALIIINPSPSQALETTIPQLLEKSDLLTLDIYITQYPGPSPEANQRIAAAHRSKNYNYFQYRLPAAPNSQTTTNDWLFKRVKSWLKRRAKTTELSKRAKKE</sequence>
<evidence type="ECO:0000313" key="4">
    <source>
        <dbReference type="Proteomes" id="UP001528823"/>
    </source>
</evidence>
<dbReference type="Gene3D" id="3.40.50.1820">
    <property type="entry name" value="alpha/beta hydrolase"/>
    <property type="match status" value="1"/>
</dbReference>
<gene>
    <name evidence="3" type="ORF">ORQ98_14700</name>
</gene>
<dbReference type="InterPro" id="IPR029058">
    <property type="entry name" value="AB_hydrolase_fold"/>
</dbReference>
<protein>
    <submittedName>
        <fullName evidence="3">DUF3530 family protein</fullName>
    </submittedName>
</protein>
<evidence type="ECO:0000313" key="3">
    <source>
        <dbReference type="EMBL" id="MDE1463213.1"/>
    </source>
</evidence>
<dbReference type="Pfam" id="PF12048">
    <property type="entry name" value="DUF3530"/>
    <property type="match status" value="1"/>
</dbReference>
<feature type="compositionally biased region" description="Basic and acidic residues" evidence="1">
    <location>
        <begin position="185"/>
        <end position="245"/>
    </location>
</feature>
<proteinExistence type="predicted"/>